<feature type="repeat" description="WD" evidence="4">
    <location>
        <begin position="1065"/>
        <end position="1106"/>
    </location>
</feature>
<dbReference type="SUPFAM" id="SSF50998">
    <property type="entry name" value="Quinoprotein alcohol dehydrogenase-like"/>
    <property type="match status" value="1"/>
</dbReference>
<feature type="repeat" description="WD" evidence="4">
    <location>
        <begin position="936"/>
        <end position="977"/>
    </location>
</feature>
<dbReference type="CDD" id="cd00200">
    <property type="entry name" value="WD40"/>
    <property type="match status" value="2"/>
</dbReference>
<dbReference type="InterPro" id="IPR019775">
    <property type="entry name" value="WD40_repeat_CS"/>
</dbReference>
<dbReference type="InterPro" id="IPR011047">
    <property type="entry name" value="Quinoprotein_ADH-like_sf"/>
</dbReference>
<feature type="repeat" description="WD" evidence="4">
    <location>
        <begin position="979"/>
        <end position="1020"/>
    </location>
</feature>
<keyword evidence="2" id="KW-0677">Repeat</keyword>
<evidence type="ECO:0000256" key="1">
    <source>
        <dbReference type="ARBA" id="ARBA00022574"/>
    </source>
</evidence>
<reference evidence="8" key="2">
    <citation type="submission" date="2015-01" db="EMBL/GenBank/DDBJ databases">
        <title>Evolutionary Origins and Diversification of the Mycorrhizal Mutualists.</title>
        <authorList>
            <consortium name="DOE Joint Genome Institute"/>
            <consortium name="Mycorrhizal Genomics Consortium"/>
            <person name="Kohler A."/>
            <person name="Kuo A."/>
            <person name="Nagy L.G."/>
            <person name="Floudas D."/>
            <person name="Copeland A."/>
            <person name="Barry K.W."/>
            <person name="Cichocki N."/>
            <person name="Veneault-Fourrey C."/>
            <person name="LaButti K."/>
            <person name="Lindquist E.A."/>
            <person name="Lipzen A."/>
            <person name="Lundell T."/>
            <person name="Morin E."/>
            <person name="Murat C."/>
            <person name="Riley R."/>
            <person name="Ohm R."/>
            <person name="Sun H."/>
            <person name="Tunlid A."/>
            <person name="Henrissat B."/>
            <person name="Grigoriev I.V."/>
            <person name="Hibbett D.S."/>
            <person name="Martin F."/>
        </authorList>
    </citation>
    <scope>NUCLEOTIDE SEQUENCE [LARGE SCALE GENOMIC DNA]</scope>
    <source>
        <strain evidence="8">MAFF 305830</strain>
    </source>
</reference>
<dbReference type="OrthoDB" id="538223at2759"/>
<dbReference type="PROSITE" id="PS51635">
    <property type="entry name" value="PNPLA"/>
    <property type="match status" value="1"/>
</dbReference>
<dbReference type="InterPro" id="IPR015943">
    <property type="entry name" value="WD40/YVTN_repeat-like_dom_sf"/>
</dbReference>
<feature type="repeat" description="WD" evidence="4">
    <location>
        <begin position="1151"/>
        <end position="1192"/>
    </location>
</feature>
<dbReference type="EMBL" id="KN824582">
    <property type="protein sequence ID" value="KIM19665.1"/>
    <property type="molecule type" value="Genomic_DNA"/>
</dbReference>
<keyword evidence="8" id="KW-1185">Reference proteome</keyword>
<dbReference type="Pfam" id="PF01734">
    <property type="entry name" value="Patatin"/>
    <property type="match status" value="1"/>
</dbReference>
<dbReference type="PANTHER" id="PTHR44129">
    <property type="entry name" value="WD REPEAT-CONTAINING PROTEIN POP1"/>
    <property type="match status" value="1"/>
</dbReference>
<dbReference type="InterPro" id="IPR027417">
    <property type="entry name" value="P-loop_NTPase"/>
</dbReference>
<feature type="repeat" description="WD" evidence="4">
    <location>
        <begin position="1453"/>
        <end position="1494"/>
    </location>
</feature>
<comment type="caution">
    <text evidence="5">Lacks conserved residue(s) required for the propagation of feature annotation.</text>
</comment>
<dbReference type="SMART" id="SM00320">
    <property type="entry name" value="WD40"/>
    <property type="match status" value="14"/>
</dbReference>
<dbReference type="InterPro" id="IPR016035">
    <property type="entry name" value="Acyl_Trfase/lysoPLipase"/>
</dbReference>
<evidence type="ECO:0000256" key="4">
    <source>
        <dbReference type="PROSITE-ProRule" id="PRU00221"/>
    </source>
</evidence>
<feature type="repeat" description="WD" evidence="4">
    <location>
        <begin position="1108"/>
        <end position="1149"/>
    </location>
</feature>
<dbReference type="Gene3D" id="3.40.50.300">
    <property type="entry name" value="P-loop containing nucleotide triphosphate hydrolases"/>
    <property type="match status" value="1"/>
</dbReference>
<dbReference type="STRING" id="933852.A0A0C3A4T0"/>
<feature type="repeat" description="WD" evidence="4">
    <location>
        <begin position="1022"/>
        <end position="1063"/>
    </location>
</feature>
<evidence type="ECO:0000256" key="2">
    <source>
        <dbReference type="ARBA" id="ARBA00022737"/>
    </source>
</evidence>
<dbReference type="InterPro" id="IPR056884">
    <property type="entry name" value="NPHP3-like_N"/>
</dbReference>
<dbReference type="PROSITE" id="PS50294">
    <property type="entry name" value="WD_REPEATS_REGION"/>
    <property type="match status" value="14"/>
</dbReference>
<dbReference type="PRINTS" id="PR00320">
    <property type="entry name" value="GPROTEINBRPT"/>
</dbReference>
<dbReference type="Gene3D" id="2.130.10.10">
    <property type="entry name" value="YVTN repeat-like/Quinoprotein amine dehydrogenase"/>
    <property type="match status" value="6"/>
</dbReference>
<feature type="repeat" description="WD" evidence="4">
    <location>
        <begin position="1496"/>
        <end position="1537"/>
    </location>
</feature>
<dbReference type="Proteomes" id="UP000054097">
    <property type="component" value="Unassembled WGS sequence"/>
</dbReference>
<feature type="repeat" description="WD" evidence="4">
    <location>
        <begin position="1367"/>
        <end position="1408"/>
    </location>
</feature>
<keyword evidence="3" id="KW-0443">Lipid metabolism</keyword>
<feature type="repeat" description="WD" evidence="4">
    <location>
        <begin position="1325"/>
        <end position="1366"/>
    </location>
</feature>
<accession>A0A0C3A4T0</accession>
<dbReference type="PROSITE" id="PS00678">
    <property type="entry name" value="WD_REPEATS_1"/>
    <property type="match status" value="13"/>
</dbReference>
<dbReference type="Pfam" id="PF24883">
    <property type="entry name" value="NPHP3_N"/>
    <property type="match status" value="1"/>
</dbReference>
<dbReference type="GO" id="GO:0046486">
    <property type="term" value="P:glycerolipid metabolic process"/>
    <property type="evidence" value="ECO:0007669"/>
    <property type="project" value="UniProtKB-ARBA"/>
</dbReference>
<feature type="repeat" description="WD" evidence="4">
    <location>
        <begin position="1203"/>
        <end position="1237"/>
    </location>
</feature>
<gene>
    <name evidence="7" type="ORF">M408DRAFT_31025</name>
</gene>
<dbReference type="InterPro" id="IPR036322">
    <property type="entry name" value="WD40_repeat_dom_sf"/>
</dbReference>
<sequence>MNNAPQNNLRLVSLDGGGIRGFSQLEILRNIMHRLNWDMKSDGSNTCTLPYKLFDLIGGSGTGGLIAIFLTKLRMSVEEVSDEFCTITEEVYKQDGLIPSERTDKLRRCMEDLMMRRGFPIHMKLMDETQTDGCAGFVVVSLRSNIETKVCLRTYLVRNQPPSSITVVEAVLASCATQPGFAPVSFGERYRKREYVGAGIGANNPVLEVIGEAYSLFGGSSTVASLLSLGTGHPGTISWPSNGGDLDPYKLMRDMMNDCEQRSQEMEERIGRAGIYSRFSVEQGMQNDHPGQTADPGWITTQTESYLSGQHACNKLEIYANAKIGSINLDHLKHVGSSDEPSQLSTSVRKSLGILISNHDDATIEKLKPPDLECGSHVSECLEGTRQDILTRIDAWVMETDAPNILWINGYPGIGKSAIATSIVERWRSSGRLGSSFFFRRDGADVMTPHSLWRVIAYDLGRHYSTIRKHLVALLNENDTSHTTSNIDKLFRELIHDPLVASSDIPTERLPIIVIDALDECGGLEGRYSDNRKGLMRTLKSWSGLPSKFKLVVTSRRESDIKQGFAGINHRSLSIIAGQGTSSQSSEDIQTFLRHELRQIVSLYPSMSPDWPGEKIICSLTNLASGLFIWVKTVLKLLERGELERTLKQILSGAGGMASLYQCILNSSFPSPSNEDIIDFRSIVGAIIFAKTPLDAMSLAHLLSISSSAIGYVCNGLHSVLENGETLRIHHQSFVDFLLDPEECPTPFLIDQQRANKTLTMACLHTMKRHLRFNICDLKSSYIRNQDIPDLDSRIQALIPGYLSYSSCHWAGHLTETGFNGDVYEALEHFMSFQFLFWLEVLSLVQQVNIGSGMLRLLVDWVKRFGQDETLAMDMRKFVVAFASVISQSVPHIYISALPFAPRHLGVSKQYMASHPRTLSIRRGGYTNWPAIQSVFNGHTAWVNSVSFSPDGTRIVSGSGDNTIRVWDAETGETVVGPLEGHTNSVNSVSFSPDGRRIVSGSSDYTIQVWDAETGESVVGPLEGHDGFVNAVSFSPDGTRIVSGSDDRSIWVWDAKTGETVMGPLESHAECVNSVSFSPDGSKIVSGSFDNTIRVWDAQTGETLMKSIQSHDGCINSVSFSSDGTRIVSGSFDSTIRIWDAETGETVVGPLKGHNNLIWSVSFSPNGTRIVSASSDNTIRVWDAETGETLMETLEDHLSCSWVMSVSFSPDGTRLVSGSSDKTIQVWNAEPSETVMGPLKGYISPVMSVSFSPDGTCIVSGFEDSTIRVWNTETGETVLGPLKGHQLCVNSVTFSPDGSRIVSGSSDDTIRLWNAETGETVMEPLEGHNGCVNTVSFSPDGSHIVSGSDDRTVRIWDAKTGKTVRLLGGHSDRVMSVSFSPNGTHIVSGSWNKTIQIWDVKTGETVIRPLEGHEGCVNTVSFSPNGTRIVSGSSDRTIRVWDVETGETIVWPMNGHSEYVNSVSFSPDGKRIVSGSDDKTVRVWDAETGEIMMGPLEGHTDLVGSVSFSPDGKYIASGSDDGTIRLWDAQTGERMVDPLESYINWVNSVSSLSHDTHAISGFEGHIKPAIKLQTKHSAVRLFNFLRNDTTDA</sequence>
<dbReference type="PROSITE" id="PS50082">
    <property type="entry name" value="WD_REPEATS_2"/>
    <property type="match status" value="14"/>
</dbReference>
<dbReference type="InterPro" id="IPR020472">
    <property type="entry name" value="WD40_PAC1"/>
</dbReference>
<dbReference type="HOGENOM" id="CLU_000288_6_3_1"/>
<evidence type="ECO:0000256" key="3">
    <source>
        <dbReference type="ARBA" id="ARBA00023098"/>
    </source>
</evidence>
<evidence type="ECO:0000256" key="5">
    <source>
        <dbReference type="PROSITE-ProRule" id="PRU01161"/>
    </source>
</evidence>
<feature type="short sequence motif" description="GXGXXG" evidence="5">
    <location>
        <begin position="16"/>
        <end position="21"/>
    </location>
</feature>
<keyword evidence="1 4" id="KW-0853">WD repeat</keyword>
<feature type="repeat" description="WD" evidence="4">
    <location>
        <begin position="1239"/>
        <end position="1280"/>
    </location>
</feature>
<dbReference type="InterPro" id="IPR001680">
    <property type="entry name" value="WD40_rpt"/>
</dbReference>
<dbReference type="SUPFAM" id="SSF52540">
    <property type="entry name" value="P-loop containing nucleoside triphosphate hydrolases"/>
    <property type="match status" value="1"/>
</dbReference>
<proteinExistence type="predicted"/>
<dbReference type="SUPFAM" id="SSF50978">
    <property type="entry name" value="WD40 repeat-like"/>
    <property type="match status" value="1"/>
</dbReference>
<evidence type="ECO:0000313" key="8">
    <source>
        <dbReference type="Proteomes" id="UP000054097"/>
    </source>
</evidence>
<feature type="repeat" description="WD" evidence="4">
    <location>
        <begin position="1282"/>
        <end position="1323"/>
    </location>
</feature>
<protein>
    <recommendedName>
        <fullName evidence="6">PNPLA domain-containing protein</fullName>
    </recommendedName>
</protein>
<dbReference type="InterPro" id="IPR050349">
    <property type="entry name" value="WD_LIS1/nudF_dynein_reg"/>
</dbReference>
<name>A0A0C3A4T0_SERVB</name>
<dbReference type="Pfam" id="PF00400">
    <property type="entry name" value="WD40"/>
    <property type="match status" value="14"/>
</dbReference>
<dbReference type="InterPro" id="IPR002641">
    <property type="entry name" value="PNPLA_dom"/>
</dbReference>
<feature type="domain" description="PNPLA" evidence="6">
    <location>
        <begin position="12"/>
        <end position="210"/>
    </location>
</feature>
<organism evidence="7 8">
    <name type="scientific">Serendipita vermifera MAFF 305830</name>
    <dbReference type="NCBI Taxonomy" id="933852"/>
    <lineage>
        <taxon>Eukaryota</taxon>
        <taxon>Fungi</taxon>
        <taxon>Dikarya</taxon>
        <taxon>Basidiomycota</taxon>
        <taxon>Agaricomycotina</taxon>
        <taxon>Agaricomycetes</taxon>
        <taxon>Sebacinales</taxon>
        <taxon>Serendipitaceae</taxon>
        <taxon>Serendipita</taxon>
    </lineage>
</organism>
<dbReference type="Gene3D" id="3.40.1090.10">
    <property type="entry name" value="Cytosolic phospholipase A2 catalytic domain"/>
    <property type="match status" value="1"/>
</dbReference>
<evidence type="ECO:0000313" key="7">
    <source>
        <dbReference type="EMBL" id="KIM19665.1"/>
    </source>
</evidence>
<feature type="repeat" description="WD" evidence="4">
    <location>
        <begin position="1410"/>
        <end position="1451"/>
    </location>
</feature>
<dbReference type="SUPFAM" id="SSF52151">
    <property type="entry name" value="FabD/lysophospholipase-like"/>
    <property type="match status" value="1"/>
</dbReference>
<evidence type="ECO:0000259" key="6">
    <source>
        <dbReference type="PROSITE" id="PS51635"/>
    </source>
</evidence>
<reference evidence="7 8" key="1">
    <citation type="submission" date="2014-04" db="EMBL/GenBank/DDBJ databases">
        <authorList>
            <consortium name="DOE Joint Genome Institute"/>
            <person name="Kuo A."/>
            <person name="Zuccaro A."/>
            <person name="Kohler A."/>
            <person name="Nagy L.G."/>
            <person name="Floudas D."/>
            <person name="Copeland A."/>
            <person name="Barry K.W."/>
            <person name="Cichocki N."/>
            <person name="Veneault-Fourrey C."/>
            <person name="LaButti K."/>
            <person name="Lindquist E.A."/>
            <person name="Lipzen A."/>
            <person name="Lundell T."/>
            <person name="Morin E."/>
            <person name="Murat C."/>
            <person name="Sun H."/>
            <person name="Tunlid A."/>
            <person name="Henrissat B."/>
            <person name="Grigoriev I.V."/>
            <person name="Hibbett D.S."/>
            <person name="Martin F."/>
            <person name="Nordberg H.P."/>
            <person name="Cantor M.N."/>
            <person name="Hua S.X."/>
        </authorList>
    </citation>
    <scope>NUCLEOTIDE SEQUENCE [LARGE SCALE GENOMIC DNA]</scope>
    <source>
        <strain evidence="7 8">MAFF 305830</strain>
    </source>
</reference>